<feature type="compositionally biased region" description="Pro residues" evidence="1">
    <location>
        <begin position="335"/>
        <end position="360"/>
    </location>
</feature>
<feature type="compositionally biased region" description="Low complexity" evidence="1">
    <location>
        <begin position="504"/>
        <end position="513"/>
    </location>
</feature>
<organism evidence="2 3">
    <name type="scientific">Tuber borchii</name>
    <name type="common">White truffle</name>
    <dbReference type="NCBI Taxonomy" id="42251"/>
    <lineage>
        <taxon>Eukaryota</taxon>
        <taxon>Fungi</taxon>
        <taxon>Dikarya</taxon>
        <taxon>Ascomycota</taxon>
        <taxon>Pezizomycotina</taxon>
        <taxon>Pezizomycetes</taxon>
        <taxon>Pezizales</taxon>
        <taxon>Tuberaceae</taxon>
        <taxon>Tuber</taxon>
    </lineage>
</organism>
<protein>
    <submittedName>
        <fullName evidence="2">Uncharacterized protein</fullName>
    </submittedName>
</protein>
<dbReference type="OrthoDB" id="5418222at2759"/>
<feature type="compositionally biased region" description="Pro residues" evidence="1">
    <location>
        <begin position="75"/>
        <end position="85"/>
    </location>
</feature>
<evidence type="ECO:0000313" key="2">
    <source>
        <dbReference type="EMBL" id="PUU76270.1"/>
    </source>
</evidence>
<keyword evidence="3" id="KW-1185">Reference proteome</keyword>
<accession>A0A2T6ZLA3</accession>
<feature type="compositionally biased region" description="Basic residues" evidence="1">
    <location>
        <begin position="389"/>
        <end position="398"/>
    </location>
</feature>
<gene>
    <name evidence="2" type="ORF">B9Z19DRAFT_1052376</name>
</gene>
<dbReference type="Proteomes" id="UP000244722">
    <property type="component" value="Unassembled WGS sequence"/>
</dbReference>
<comment type="caution">
    <text evidence="2">The sequence shown here is derived from an EMBL/GenBank/DDBJ whole genome shotgun (WGS) entry which is preliminary data.</text>
</comment>
<feature type="compositionally biased region" description="Basic and acidic residues" evidence="1">
    <location>
        <begin position="305"/>
        <end position="320"/>
    </location>
</feature>
<evidence type="ECO:0000313" key="3">
    <source>
        <dbReference type="Proteomes" id="UP000244722"/>
    </source>
</evidence>
<feature type="region of interest" description="Disordered" evidence="1">
    <location>
        <begin position="490"/>
        <end position="513"/>
    </location>
</feature>
<proteinExistence type="predicted"/>
<sequence length="681" mass="73100">MTSIKFVNTQALRGSHQLQYAKPNTSPIIPTSSSLPNIASSSINSRPFDLEHQMRVFMVEKRSHGNQQQHNPAPASAPFPAPPPRKYVKSSKSKPWFIAPPPGGRGLPPAIATSATYYAASGRVVTRTELRPVHRGSPTLSHKSSSSTSSSPVEAPSAHDRSRSKNNITDNTWGVRPVPSAAPPTALQGLDGTLWVAPSPSNSPKSSPNPRPLTHIESPLLPPPPSTALLGRSGSLTRRTNSDLRIVPPPLTTTGVAGKTGYPPPPVSPPMPKPRSSPGRARKSPASRTSDVLDTVYSMYNKLPTSRDRRNSDGGERDFVSRLATKIVPRRNTPSPSPPQPIPQPQIAQLPPPPPPPPKPRLGNASPPVIPLVELPGTIPLTPPQSRSPARRRSPRPRSPRDPGSPHSPPPSPESQEVYSKLPLPAIPTPTPTKPLSSNEPSPLPQLSPLSNPPTGPTLRKTGNFDVDLGYAVELVEWFENFCYPCESASTATTFSPQTPNPPSAKKSTTKTTTTDATVVILSDEESPVSGRQQFTNPQPLPEVGHNLSPDFLSPFKIHNSGMCFPKRKPVPMSMYSTASSVGDAFRFDCEDLSPISDGGSTSGEDDEGDEDVVVVNGEGERLQAQIEDILDSAVHLEGAAEVEREGGIEGEEEWRRTRYIAGRNSALEGDVIFCLKACEL</sequence>
<reference evidence="2 3" key="1">
    <citation type="submission" date="2017-04" db="EMBL/GenBank/DDBJ databases">
        <title>Draft genome sequence of Tuber borchii Vittad., a whitish edible truffle.</title>
        <authorList>
            <consortium name="DOE Joint Genome Institute"/>
            <person name="Murat C."/>
            <person name="Kuo A."/>
            <person name="Barry K.W."/>
            <person name="Clum A."/>
            <person name="Dockter R.B."/>
            <person name="Fauchery L."/>
            <person name="Iotti M."/>
            <person name="Kohler A."/>
            <person name="Labutti K."/>
            <person name="Lindquist E.A."/>
            <person name="Lipzen A."/>
            <person name="Ohm R.A."/>
            <person name="Wang M."/>
            <person name="Grigoriev I.V."/>
            <person name="Zambonelli A."/>
            <person name="Martin F.M."/>
        </authorList>
    </citation>
    <scope>NUCLEOTIDE SEQUENCE [LARGE SCALE GENOMIC DNA]</scope>
    <source>
        <strain evidence="2 3">Tbo3840</strain>
    </source>
</reference>
<feature type="compositionally biased region" description="Low complexity" evidence="1">
    <location>
        <begin position="198"/>
        <end position="208"/>
    </location>
</feature>
<feature type="compositionally biased region" description="Pro residues" evidence="1">
    <location>
        <begin position="442"/>
        <end position="456"/>
    </location>
</feature>
<dbReference type="STRING" id="42251.A0A2T6ZLA3"/>
<feature type="compositionally biased region" description="Pro residues" evidence="1">
    <location>
        <begin position="262"/>
        <end position="275"/>
    </location>
</feature>
<evidence type="ECO:0000256" key="1">
    <source>
        <dbReference type="SAM" id="MobiDB-lite"/>
    </source>
</evidence>
<name>A0A2T6ZLA3_TUBBO</name>
<dbReference type="AlphaFoldDB" id="A0A2T6ZLA3"/>
<feature type="region of interest" description="Disordered" evidence="1">
    <location>
        <begin position="128"/>
        <end position="461"/>
    </location>
</feature>
<feature type="region of interest" description="Disordered" evidence="1">
    <location>
        <begin position="62"/>
        <end position="94"/>
    </location>
</feature>
<dbReference type="EMBL" id="NESQ01000194">
    <property type="protein sequence ID" value="PUU76270.1"/>
    <property type="molecule type" value="Genomic_DNA"/>
</dbReference>
<feature type="compositionally biased region" description="Low complexity" evidence="1">
    <location>
        <begin position="137"/>
        <end position="156"/>
    </location>
</feature>